<name>A0A7W7JYX0_9SPHN</name>
<gene>
    <name evidence="2" type="ORF">HNP52_000988</name>
</gene>
<evidence type="ECO:0008006" key="4">
    <source>
        <dbReference type="Google" id="ProtNLM"/>
    </source>
</evidence>
<evidence type="ECO:0000256" key="1">
    <source>
        <dbReference type="SAM" id="SignalP"/>
    </source>
</evidence>
<keyword evidence="1" id="KW-0732">Signal</keyword>
<accession>A0A7W7JYX0</accession>
<comment type="caution">
    <text evidence="2">The sequence shown here is derived from an EMBL/GenBank/DDBJ whole genome shotgun (WGS) entry which is preliminary data.</text>
</comment>
<feature type="signal peptide" evidence="1">
    <location>
        <begin position="1"/>
        <end position="22"/>
    </location>
</feature>
<dbReference type="EMBL" id="JACHLN010000001">
    <property type="protein sequence ID" value="MBB4837937.1"/>
    <property type="molecule type" value="Genomic_DNA"/>
</dbReference>
<protein>
    <recommendedName>
        <fullName evidence="4">Lysozyme inhibitor LprI N-terminal domain-containing protein</fullName>
    </recommendedName>
</protein>
<reference evidence="2 3" key="1">
    <citation type="submission" date="2020-08" db="EMBL/GenBank/DDBJ databases">
        <title>Functional genomics of gut bacteria from endangered species of beetles.</title>
        <authorList>
            <person name="Carlos-Shanley C."/>
        </authorList>
    </citation>
    <scope>NUCLEOTIDE SEQUENCE [LARGE SCALE GENOMIC DNA]</scope>
    <source>
        <strain evidence="2 3">S00224</strain>
    </source>
</reference>
<sequence length="153" mass="16264">MIGRLAPLLAALALFPVLPVRAQSIDELRRDQMEAVKAAKQLDRADAVLLRQVAKLPPSHGNIFPAESVAALLAGWRGYIRRECGLVGVMTGANGPSSGSFAAICEARRYAERIRLVQAASACLSREIGREGGNPSACLEPLVVLKAEGDFDA</sequence>
<dbReference type="Proteomes" id="UP000575241">
    <property type="component" value="Unassembled WGS sequence"/>
</dbReference>
<feature type="chain" id="PRO_5030575062" description="Lysozyme inhibitor LprI N-terminal domain-containing protein" evidence="1">
    <location>
        <begin position="23"/>
        <end position="153"/>
    </location>
</feature>
<evidence type="ECO:0000313" key="3">
    <source>
        <dbReference type="Proteomes" id="UP000575241"/>
    </source>
</evidence>
<dbReference type="RefSeq" id="WP_184163261.1">
    <property type="nucleotide sequence ID" value="NZ_JACHLN010000001.1"/>
</dbReference>
<proteinExistence type="predicted"/>
<organism evidence="2 3">
    <name type="scientific">Sphingomonas kyeonggiensis</name>
    <dbReference type="NCBI Taxonomy" id="1268553"/>
    <lineage>
        <taxon>Bacteria</taxon>
        <taxon>Pseudomonadati</taxon>
        <taxon>Pseudomonadota</taxon>
        <taxon>Alphaproteobacteria</taxon>
        <taxon>Sphingomonadales</taxon>
        <taxon>Sphingomonadaceae</taxon>
        <taxon>Sphingomonas</taxon>
    </lineage>
</organism>
<keyword evidence="3" id="KW-1185">Reference proteome</keyword>
<evidence type="ECO:0000313" key="2">
    <source>
        <dbReference type="EMBL" id="MBB4837937.1"/>
    </source>
</evidence>
<dbReference type="AlphaFoldDB" id="A0A7W7JYX0"/>